<gene>
    <name evidence="1" type="ORF">GCM10023147_11730</name>
</gene>
<dbReference type="RefSeq" id="WP_344992244.1">
    <property type="nucleotide sequence ID" value="NZ_BAABFR010000012.1"/>
</dbReference>
<evidence type="ECO:0000313" key="2">
    <source>
        <dbReference type="Proteomes" id="UP001500635"/>
    </source>
</evidence>
<sequence length="185" mass="20196">MRNEFDLLHALRIKGRVPADQVGADPAVVTAAADAGLIAVTARGVLLTGAGLVRHAGLLAEQVSTADRDGLERTYDRFLQVNRAVKDACAQWQAAGSAATDDDLLRAVDALERAFTRVDRPLAKLAVRLPRYGVYRDRLEAALERATEGRRDALADPGSDSFHTAWFECHEDFLVSLGRAREEDE</sequence>
<proteinExistence type="predicted"/>
<dbReference type="Proteomes" id="UP001500635">
    <property type="component" value="Unassembled WGS sequence"/>
</dbReference>
<accession>A0ABP8J9L4</accession>
<reference evidence="2" key="1">
    <citation type="journal article" date="2019" name="Int. J. Syst. Evol. Microbiol.">
        <title>The Global Catalogue of Microorganisms (GCM) 10K type strain sequencing project: providing services to taxonomists for standard genome sequencing and annotation.</title>
        <authorList>
            <consortium name="The Broad Institute Genomics Platform"/>
            <consortium name="The Broad Institute Genome Sequencing Center for Infectious Disease"/>
            <person name="Wu L."/>
            <person name="Ma J."/>
        </authorList>
    </citation>
    <scope>NUCLEOTIDE SEQUENCE [LARGE SCALE GENOMIC DNA]</scope>
    <source>
        <strain evidence="2">JCM 17688</strain>
    </source>
</reference>
<evidence type="ECO:0008006" key="3">
    <source>
        <dbReference type="Google" id="ProtNLM"/>
    </source>
</evidence>
<keyword evidence="2" id="KW-1185">Reference proteome</keyword>
<organism evidence="1 2">
    <name type="scientific">Tsukamurella soli</name>
    <dbReference type="NCBI Taxonomy" id="644556"/>
    <lineage>
        <taxon>Bacteria</taxon>
        <taxon>Bacillati</taxon>
        <taxon>Actinomycetota</taxon>
        <taxon>Actinomycetes</taxon>
        <taxon>Mycobacteriales</taxon>
        <taxon>Tsukamurellaceae</taxon>
        <taxon>Tsukamurella</taxon>
    </lineage>
</organism>
<name>A0ABP8J9L4_9ACTN</name>
<evidence type="ECO:0000313" key="1">
    <source>
        <dbReference type="EMBL" id="GAA4387379.1"/>
    </source>
</evidence>
<dbReference type="EMBL" id="BAABFR010000012">
    <property type="protein sequence ID" value="GAA4387379.1"/>
    <property type="molecule type" value="Genomic_DNA"/>
</dbReference>
<comment type="caution">
    <text evidence="1">The sequence shown here is derived from an EMBL/GenBank/DDBJ whole genome shotgun (WGS) entry which is preliminary data.</text>
</comment>
<protein>
    <recommendedName>
        <fullName evidence="3">FCD domain-containing protein</fullName>
    </recommendedName>
</protein>